<protein>
    <recommendedName>
        <fullName evidence="3">MarR family transcriptional regulator</fullName>
    </recommendedName>
</protein>
<evidence type="ECO:0008006" key="3">
    <source>
        <dbReference type="Google" id="ProtNLM"/>
    </source>
</evidence>
<dbReference type="EMBL" id="NTBI01000007">
    <property type="protein sequence ID" value="PAX16489.1"/>
    <property type="molecule type" value="Genomic_DNA"/>
</dbReference>
<sequence>MGVEVRPGPPNPRPLGTLTPAGATAQLLFVLARQPSKFWSHQEIVRHMPVPKSLGWALRHAQILGWVERTPDHRSPRYLRYRITPGGLQAFGGGA</sequence>
<dbReference type="Proteomes" id="UP000217780">
    <property type="component" value="Unassembled WGS sequence"/>
</dbReference>
<evidence type="ECO:0000313" key="2">
    <source>
        <dbReference type="Proteomes" id="UP000217780"/>
    </source>
</evidence>
<organism evidence="1 2">
    <name type="scientific">Vandammella animalimorsus</name>
    <dbReference type="NCBI Taxonomy" id="2029117"/>
    <lineage>
        <taxon>Bacteria</taxon>
        <taxon>Pseudomonadati</taxon>
        <taxon>Pseudomonadota</taxon>
        <taxon>Betaproteobacteria</taxon>
        <taxon>Burkholderiales</taxon>
        <taxon>Comamonadaceae</taxon>
        <taxon>Vandammella</taxon>
    </lineage>
</organism>
<name>A0A2A2T4Q2_9BURK</name>
<comment type="caution">
    <text evidence="1">The sequence shown here is derived from an EMBL/GenBank/DDBJ whole genome shotgun (WGS) entry which is preliminary data.</text>
</comment>
<gene>
    <name evidence="1" type="ORF">CLI92_09165</name>
</gene>
<dbReference type="InterPro" id="IPR036390">
    <property type="entry name" value="WH_DNA-bd_sf"/>
</dbReference>
<evidence type="ECO:0000313" key="1">
    <source>
        <dbReference type="EMBL" id="PAX16489.1"/>
    </source>
</evidence>
<accession>A0A2A2T4Q2</accession>
<dbReference type="AlphaFoldDB" id="A0A2A2T4Q2"/>
<reference evidence="1 2" key="1">
    <citation type="submission" date="2017-08" db="EMBL/GenBank/DDBJ databases">
        <title>WGS of Clinical strains of the CDC Group NO-1 linked to zoonotic infections in humans.</title>
        <authorList>
            <person name="Bernier A.-M."/>
            <person name="Bernard K."/>
        </authorList>
    </citation>
    <scope>NUCLEOTIDE SEQUENCE [LARGE SCALE GENOMIC DNA]</scope>
    <source>
        <strain evidence="1 2">NML91-0035</strain>
    </source>
</reference>
<dbReference type="SUPFAM" id="SSF46785">
    <property type="entry name" value="Winged helix' DNA-binding domain"/>
    <property type="match status" value="1"/>
</dbReference>
<proteinExistence type="predicted"/>